<organism evidence="1">
    <name type="scientific">Blastobotrys adeninivorans</name>
    <name type="common">Yeast</name>
    <name type="synonym">Arxula adeninivorans</name>
    <dbReference type="NCBI Taxonomy" id="409370"/>
    <lineage>
        <taxon>Eukaryota</taxon>
        <taxon>Fungi</taxon>
        <taxon>Dikarya</taxon>
        <taxon>Ascomycota</taxon>
        <taxon>Saccharomycotina</taxon>
        <taxon>Dipodascomycetes</taxon>
        <taxon>Dipodascales</taxon>
        <taxon>Trichomonascaceae</taxon>
        <taxon>Blastobotrys</taxon>
    </lineage>
</organism>
<proteinExistence type="predicted"/>
<reference evidence="1" key="2">
    <citation type="submission" date="2014-06" db="EMBL/GenBank/DDBJ databases">
        <title>The complete genome of Blastobotrys (Arxula) adeninivorans LS3 - a yeast of biotechnological interest.</title>
        <authorList>
            <person name="Kunze G."/>
            <person name="Gaillardin C."/>
            <person name="Czernicka M."/>
            <person name="Durrens P."/>
            <person name="Martin T."/>
            <person name="Boer E."/>
            <person name="Gabaldon T."/>
            <person name="Cruz J."/>
            <person name="Talla E."/>
            <person name="Marck C."/>
            <person name="Goffeau A."/>
            <person name="Barbe V."/>
            <person name="Baret P."/>
            <person name="Baronian K."/>
            <person name="Beier S."/>
            <person name="Bleykasten C."/>
            <person name="Bode R."/>
            <person name="Casaregola S."/>
            <person name="Despons L."/>
            <person name="Fairhead C."/>
            <person name="Giersberg M."/>
            <person name="Gierski P."/>
            <person name="Hahnel U."/>
            <person name="Hartmann A."/>
            <person name="Jankowska D."/>
            <person name="Jubin C."/>
            <person name="Jung P."/>
            <person name="Lafontaine I."/>
            <person name="Leh-Louis V."/>
            <person name="Lemaire M."/>
            <person name="Marcet-Houben M."/>
            <person name="Mascher M."/>
            <person name="Morel G."/>
            <person name="Richard G.-F."/>
            <person name="Riechen J."/>
            <person name="Sacerdot C."/>
            <person name="Sarkar A."/>
            <person name="Savel G."/>
            <person name="Schacherer J."/>
            <person name="Sherman D."/>
            <person name="Straub M.-L."/>
            <person name="Stein N."/>
            <person name="Thierry A."/>
            <person name="Trautwein-Schult A."/>
            <person name="Westhof E."/>
            <person name="Worch S."/>
            <person name="Dujon B."/>
            <person name="Souciet J.-L."/>
            <person name="Wincker P."/>
            <person name="Scholz U."/>
            <person name="Neuveglise N."/>
        </authorList>
    </citation>
    <scope>NUCLEOTIDE SEQUENCE</scope>
    <source>
        <strain evidence="1">LS3</strain>
    </source>
</reference>
<protein>
    <submittedName>
        <fullName evidence="1">ARAD1C03432p</fullName>
    </submittedName>
</protein>
<gene>
    <name evidence="1" type="ORF">GNLVRS02_ARAD1C03432g</name>
</gene>
<reference evidence="1" key="1">
    <citation type="submission" date="2014-02" db="EMBL/GenBank/DDBJ databases">
        <authorList>
            <person name="Genoscope - CEA"/>
        </authorList>
    </citation>
    <scope>NUCLEOTIDE SEQUENCE</scope>
    <source>
        <strain evidence="1">LS3</strain>
    </source>
</reference>
<sequence>MASYLPYQHPLVPRQTLTSSSEDENVAIISSASSRGSAAQSSDFSALDAASSPLAPEREWVVFSPNIEQESNFSGELSSESSVSLSGAATPLAFPTHDGVGSFSSDEVADRVNAWRMDQSQLIIQELLRLDNERNARLNANSPLLHNLSSINMTNVYSPLEEQSVNTLSPAPSIMESWGIDEAMFATAADKFGPDSREGVLSLIHRKVTDMIGIDDKVMQLILGEAVIDPEDTKLKQRSYPHYDQAKTAGPAGWEESIITRVFNGLNIARAKDLPLFRYLGSFIERYWDWEEGVPNMNKLNYWDAERRMSDAGSVSSIAITPVW</sequence>
<evidence type="ECO:0000313" key="1">
    <source>
        <dbReference type="EMBL" id="CDP34045.1"/>
    </source>
</evidence>
<dbReference type="AlphaFoldDB" id="A0A060SYT2"/>
<accession>A0A060SYT2</accession>
<dbReference type="EMBL" id="HG937693">
    <property type="protein sequence ID" value="CDP34045.1"/>
    <property type="molecule type" value="Genomic_DNA"/>
</dbReference>
<name>A0A060SYT2_BLAAD</name>